<keyword evidence="4" id="KW-1185">Reference proteome</keyword>
<protein>
    <submittedName>
        <fullName evidence="2">Uncharacterized protein</fullName>
    </submittedName>
</protein>
<evidence type="ECO:0000313" key="3">
    <source>
        <dbReference type="EMBL" id="CRK41631.1"/>
    </source>
</evidence>
<accession>A0A0G4KGB8</accession>
<dbReference type="EMBL" id="CVQH01027006">
    <property type="protein sequence ID" value="CRK41631.1"/>
    <property type="molecule type" value="Genomic_DNA"/>
</dbReference>
<dbReference type="Proteomes" id="UP000045706">
    <property type="component" value="Unassembled WGS sequence"/>
</dbReference>
<organism evidence="2 5">
    <name type="scientific">Verticillium longisporum</name>
    <name type="common">Verticillium dahliae var. longisporum</name>
    <dbReference type="NCBI Taxonomy" id="100787"/>
    <lineage>
        <taxon>Eukaryota</taxon>
        <taxon>Fungi</taxon>
        <taxon>Dikarya</taxon>
        <taxon>Ascomycota</taxon>
        <taxon>Pezizomycotina</taxon>
        <taxon>Sordariomycetes</taxon>
        <taxon>Hypocreomycetidae</taxon>
        <taxon>Glomerellales</taxon>
        <taxon>Plectosphaerellaceae</taxon>
        <taxon>Verticillium</taxon>
    </lineage>
</organism>
<evidence type="ECO:0000313" key="5">
    <source>
        <dbReference type="Proteomes" id="UP000045706"/>
    </source>
</evidence>
<feature type="region of interest" description="Disordered" evidence="1">
    <location>
        <begin position="1"/>
        <end position="24"/>
    </location>
</feature>
<feature type="compositionally biased region" description="Gly residues" evidence="1">
    <location>
        <begin position="1"/>
        <end position="10"/>
    </location>
</feature>
<dbReference type="AlphaFoldDB" id="A0A0G4KGB8"/>
<gene>
    <name evidence="3" type="ORF">BN1708_016881</name>
    <name evidence="2" type="ORF">BN1723_020788</name>
</gene>
<sequence length="41" mass="4659">PLPAGRGHGPAGRHRGARGSPQDHLEALHRHQRQQLCYRQR</sequence>
<proteinExistence type="predicted"/>
<evidence type="ECO:0000313" key="4">
    <source>
        <dbReference type="Proteomes" id="UP000044602"/>
    </source>
</evidence>
<feature type="non-terminal residue" evidence="2">
    <location>
        <position position="1"/>
    </location>
</feature>
<dbReference type="Proteomes" id="UP000044602">
    <property type="component" value="Unassembled WGS sequence"/>
</dbReference>
<name>A0A0G4KGB8_VERLO</name>
<reference evidence="4 5" key="1">
    <citation type="submission" date="2015-05" db="EMBL/GenBank/DDBJ databases">
        <authorList>
            <person name="Fogelqvist Johan"/>
        </authorList>
    </citation>
    <scope>NUCLEOTIDE SEQUENCE [LARGE SCALE GENOMIC DNA]</scope>
    <source>
        <strain evidence="3">VL1</strain>
        <strain evidence="2">VL2</strain>
    </source>
</reference>
<evidence type="ECO:0000313" key="2">
    <source>
        <dbReference type="EMBL" id="CRJ93290.1"/>
    </source>
</evidence>
<evidence type="ECO:0000256" key="1">
    <source>
        <dbReference type="SAM" id="MobiDB-lite"/>
    </source>
</evidence>
<dbReference type="EMBL" id="CVQI01000229">
    <property type="protein sequence ID" value="CRJ93290.1"/>
    <property type="molecule type" value="Genomic_DNA"/>
</dbReference>